<feature type="transmembrane region" description="Helical" evidence="9">
    <location>
        <begin position="180"/>
        <end position="202"/>
    </location>
</feature>
<dbReference type="PANTHER" id="PTHR30574:SF1">
    <property type="entry name" value="SULPHUR TRANSPORT DOMAIN-CONTAINING PROTEIN"/>
    <property type="match status" value="1"/>
</dbReference>
<dbReference type="RefSeq" id="XP_007515448.1">
    <property type="nucleotide sequence ID" value="XM_007515386.1"/>
</dbReference>
<feature type="region of interest" description="Disordered" evidence="8">
    <location>
        <begin position="674"/>
        <end position="700"/>
    </location>
</feature>
<feature type="transmembrane region" description="Helical" evidence="9">
    <location>
        <begin position="459"/>
        <end position="477"/>
    </location>
</feature>
<keyword evidence="4" id="KW-0997">Cell inner membrane</keyword>
<feature type="transmembrane region" description="Helical" evidence="9">
    <location>
        <begin position="214"/>
        <end position="231"/>
    </location>
</feature>
<evidence type="ECO:0000256" key="3">
    <source>
        <dbReference type="ARBA" id="ARBA00022475"/>
    </source>
</evidence>
<keyword evidence="5 9" id="KW-0812">Transmembrane</keyword>
<evidence type="ECO:0000256" key="8">
    <source>
        <dbReference type="SAM" id="MobiDB-lite"/>
    </source>
</evidence>
<reference evidence="10 11" key="1">
    <citation type="submission" date="2011-10" db="EMBL/GenBank/DDBJ databases">
        <authorList>
            <person name="Genoscope - CEA"/>
        </authorList>
    </citation>
    <scope>NUCLEOTIDE SEQUENCE [LARGE SCALE GENOMIC DNA]</scope>
    <source>
        <strain evidence="10 11">RCC 1105</strain>
    </source>
</reference>
<dbReference type="KEGG" id="bpg:Bathy01g06070"/>
<dbReference type="Proteomes" id="UP000198341">
    <property type="component" value="Chromosome 1"/>
</dbReference>
<keyword evidence="6 9" id="KW-1133">Transmembrane helix</keyword>
<evidence type="ECO:0000256" key="1">
    <source>
        <dbReference type="ARBA" id="ARBA00004429"/>
    </source>
</evidence>
<gene>
    <name evidence="10" type="ORF">Bathy01g06070</name>
</gene>
<evidence type="ECO:0000256" key="7">
    <source>
        <dbReference type="ARBA" id="ARBA00023136"/>
    </source>
</evidence>
<keyword evidence="2" id="KW-0813">Transport</keyword>
<evidence type="ECO:0000256" key="4">
    <source>
        <dbReference type="ARBA" id="ARBA00022519"/>
    </source>
</evidence>
<protein>
    <submittedName>
        <fullName evidence="10">Pc13g08050</fullName>
    </submittedName>
</protein>
<dbReference type="Pfam" id="PF04143">
    <property type="entry name" value="Sulf_transp"/>
    <property type="match status" value="1"/>
</dbReference>
<feature type="compositionally biased region" description="Basic and acidic residues" evidence="8">
    <location>
        <begin position="687"/>
        <end position="700"/>
    </location>
</feature>
<keyword evidence="3" id="KW-1003">Cell membrane</keyword>
<evidence type="ECO:0000313" key="11">
    <source>
        <dbReference type="Proteomes" id="UP000198341"/>
    </source>
</evidence>
<keyword evidence="7 9" id="KW-0472">Membrane</keyword>
<dbReference type="OrthoDB" id="10254418at2759"/>
<evidence type="ECO:0000256" key="5">
    <source>
        <dbReference type="ARBA" id="ARBA00022692"/>
    </source>
</evidence>
<feature type="transmembrane region" description="Helical" evidence="9">
    <location>
        <begin position="355"/>
        <end position="376"/>
    </location>
</feature>
<dbReference type="InterPro" id="IPR007272">
    <property type="entry name" value="Sulf_transp_TsuA/YedE"/>
</dbReference>
<evidence type="ECO:0000256" key="2">
    <source>
        <dbReference type="ARBA" id="ARBA00022448"/>
    </source>
</evidence>
<feature type="transmembrane region" description="Helical" evidence="9">
    <location>
        <begin position="520"/>
        <end position="541"/>
    </location>
</feature>
<dbReference type="GeneID" id="19018342"/>
<organism evidence="10 11">
    <name type="scientific">Bathycoccus prasinos</name>
    <dbReference type="NCBI Taxonomy" id="41875"/>
    <lineage>
        <taxon>Eukaryota</taxon>
        <taxon>Viridiplantae</taxon>
        <taxon>Chlorophyta</taxon>
        <taxon>Mamiellophyceae</taxon>
        <taxon>Mamiellales</taxon>
        <taxon>Bathycoccaceae</taxon>
        <taxon>Bathycoccus</taxon>
    </lineage>
</organism>
<name>K8E9E0_9CHLO</name>
<dbReference type="EMBL" id="FO082278">
    <property type="protein sequence ID" value="CCO14327.1"/>
    <property type="molecule type" value="Genomic_DNA"/>
</dbReference>
<feature type="transmembrane region" description="Helical" evidence="9">
    <location>
        <begin position="143"/>
        <end position="160"/>
    </location>
</feature>
<comment type="subcellular location">
    <subcellularLocation>
        <location evidence="1">Cell inner membrane</location>
        <topology evidence="1">Multi-pass membrane protein</topology>
    </subcellularLocation>
</comment>
<dbReference type="GO" id="GO:0005886">
    <property type="term" value="C:plasma membrane"/>
    <property type="evidence" value="ECO:0007669"/>
    <property type="project" value="UniProtKB-SubCell"/>
</dbReference>
<evidence type="ECO:0000256" key="6">
    <source>
        <dbReference type="ARBA" id="ARBA00022989"/>
    </source>
</evidence>
<feature type="transmembrane region" description="Helical" evidence="9">
    <location>
        <begin position="284"/>
        <end position="304"/>
    </location>
</feature>
<dbReference type="Pfam" id="PF20398">
    <property type="entry name" value="DUF6691"/>
    <property type="match status" value="1"/>
</dbReference>
<keyword evidence="11" id="KW-1185">Reference proteome</keyword>
<dbReference type="AlphaFoldDB" id="K8E9E0"/>
<proteinExistence type="predicted"/>
<evidence type="ECO:0000256" key="9">
    <source>
        <dbReference type="SAM" id="Phobius"/>
    </source>
</evidence>
<evidence type="ECO:0000313" key="10">
    <source>
        <dbReference type="EMBL" id="CCO14327.1"/>
    </source>
</evidence>
<feature type="transmembrane region" description="Helical" evidence="9">
    <location>
        <begin position="420"/>
        <end position="439"/>
    </location>
</feature>
<sequence>MMFTTWTGTTTTTLRARTTLRRRTGTAQKKVTTKRRGASRRKSSSVKFFCLKKTAELDVATGIGIEKLRSSTTSDGRSGGKVVGASTTMRRHFPPPMHYSSEYTPGMSVVGGVFLATSLVTKYLTTGEAIGVSGLHRHLRKPAFLLGLLVGTHVLLNYALDVSYLLPDGGFQSVQNAARLGFAGLCVGVGSACAGGCTSGHALSGVARLSKRSLVAASIFVIVGMITASVFDTASAMDVVLMIPGKRTWDLELFFEKMFYNADVIEPWVARVCYAVFVKAKTALTFVLIALPVGSIVAGLYAYYQYINGNDPWEENFERLRTIRETETPEEKKRLLDETFHVKDEEERPPPVRDIISRGAFILCALACGFFAIAAAEAESAFHTSKLLLIWLSSLAFYAIVTLVGVYGKNKRLRACTKSLAKAVSGSLFGLALCVGGMTDPAKVSAFLSVNKKTFDPSLLVFLFVALAFAIPIFAYIKGWKAWNVLEKKYQDEGLRMKRSFFGDELAQPDKPNEPFEWRILVGASIFGLGWGLAALCPGPMYVNFSAALFDGSLQFDKGIGLFFATFIAGQTMFRTLAHALNIDGKINSTIVMEENKETLARLDKADSLEELRRLLSKALGSSEDAVVKTVAYSEGDRSVIPLTNDDDVLVMYATWESEKTGRDRKARLRFYVDKSEEEEKTSSPSKEAKRMAPHGAEKK</sequence>
<dbReference type="PANTHER" id="PTHR30574">
    <property type="entry name" value="INNER MEMBRANE PROTEIN YEDE"/>
    <property type="match status" value="1"/>
</dbReference>
<accession>K8E9E0</accession>
<feature type="transmembrane region" description="Helical" evidence="9">
    <location>
        <begin position="388"/>
        <end position="408"/>
    </location>
</feature>
<dbReference type="InterPro" id="IPR046513">
    <property type="entry name" value="DUF6691"/>
</dbReference>